<evidence type="ECO:0000313" key="2">
    <source>
        <dbReference type="EMBL" id="MCK0208362.1"/>
    </source>
</evidence>
<gene>
    <name evidence="2" type="ORF">MWN33_10005</name>
</gene>
<feature type="region of interest" description="Disordered" evidence="1">
    <location>
        <begin position="1"/>
        <end position="39"/>
    </location>
</feature>
<evidence type="ECO:0000313" key="3">
    <source>
        <dbReference type="Proteomes" id="UP001202867"/>
    </source>
</evidence>
<proteinExistence type="predicted"/>
<dbReference type="RefSeq" id="WP_247200359.1">
    <property type="nucleotide sequence ID" value="NZ_JALKCG010000003.1"/>
</dbReference>
<reference evidence="3" key="1">
    <citation type="submission" date="2023-07" db="EMBL/GenBank/DDBJ databases">
        <title>Ancylobacter moscoviensis sp. nov., facultatively methylotrophic bacteria from activated sludge and the reclassification of Starkeya novella (Starkey 1934) Kelly et al. 2000 as Ancylobacter novellus comb. nov., Starkeya koreensis Im et al. 2006 as Ancylobacter koreensis comb.nov., Angulomicrobium tetraedrale Vasil'eva et al. 1986 as Ancylobacter tetraedralis comb. nov., Angulomicrobium amanitiforme Fritz et al. 2004 as Ancylobacter amanitiformis comb. nov. and Methylorhabdus multivorans Doronina et al. 1996 as Ancylobacter multivorans comb. nov. and emended description of the genus Ancylobacter.</title>
        <authorList>
            <person name="Doronina N."/>
            <person name="Chemodurova A."/>
            <person name="Grouzdev D."/>
            <person name="Koziaeva V."/>
            <person name="Shi W."/>
            <person name="Wu L."/>
            <person name="Kaparullina E."/>
        </authorList>
    </citation>
    <scope>NUCLEOTIDE SEQUENCE [LARGE SCALE GENOMIC DNA]</scope>
    <source>
        <strain evidence="3">Jip08</strain>
    </source>
</reference>
<comment type="caution">
    <text evidence="2">The sequence shown here is derived from an EMBL/GenBank/DDBJ whole genome shotgun (WGS) entry which is preliminary data.</text>
</comment>
<feature type="compositionally biased region" description="Basic and acidic residues" evidence="1">
    <location>
        <begin position="1"/>
        <end position="22"/>
    </location>
</feature>
<organism evidence="2 3">
    <name type="scientific">Ancylobacter koreensis</name>
    <dbReference type="NCBI Taxonomy" id="266121"/>
    <lineage>
        <taxon>Bacteria</taxon>
        <taxon>Pseudomonadati</taxon>
        <taxon>Pseudomonadota</taxon>
        <taxon>Alphaproteobacteria</taxon>
        <taxon>Hyphomicrobiales</taxon>
        <taxon>Xanthobacteraceae</taxon>
        <taxon>Ancylobacter</taxon>
    </lineage>
</organism>
<evidence type="ECO:0000256" key="1">
    <source>
        <dbReference type="SAM" id="MobiDB-lite"/>
    </source>
</evidence>
<name>A0ABT0DM49_9HYPH</name>
<keyword evidence="3" id="KW-1185">Reference proteome</keyword>
<accession>A0ABT0DM49</accession>
<dbReference type="Proteomes" id="UP001202867">
    <property type="component" value="Unassembled WGS sequence"/>
</dbReference>
<protein>
    <submittedName>
        <fullName evidence="2">Uncharacterized protein</fullName>
    </submittedName>
</protein>
<sequence>MSRPDEGRDGSLRENSERENSERAGSARTEACGIGSAATSSEMMRRMEASISSMDGSFALAFADIALIPIIEPTRRRPSSRVARIMR</sequence>
<dbReference type="EMBL" id="JALKCG010000003">
    <property type="protein sequence ID" value="MCK0208362.1"/>
    <property type="molecule type" value="Genomic_DNA"/>
</dbReference>